<reference evidence="2" key="1">
    <citation type="submission" date="2016-10" db="EMBL/GenBank/DDBJ databases">
        <title>Comparative genomics uncovers the prolific and rare metabolic potential of the cyanobacterial genus Moorea.</title>
        <authorList>
            <person name="Leao T."/>
            <person name="Castelao G."/>
            <person name="Korobeynikov A."/>
            <person name="Monroe E.A."/>
            <person name="Podell S."/>
            <person name="Glukhov E."/>
            <person name="Allen E."/>
            <person name="Gerwick W.H."/>
            <person name="Gerwick L."/>
        </authorList>
    </citation>
    <scope>NUCLEOTIDE SEQUENCE [LARGE SCALE GENOMIC DNA]</scope>
    <source>
        <strain evidence="2">PAL-8-15-08-1</strain>
    </source>
</reference>
<dbReference type="Proteomes" id="UP000177870">
    <property type="component" value="Chromosome"/>
</dbReference>
<accession>A0A1D8TXK7</accession>
<gene>
    <name evidence="1" type="ORF">BJP34_25105</name>
</gene>
<sequence>MSTICANQDLFVDLNQTDAETVSGGRVAQGGVNQNEIFKIESQIRFTRVRYFVDNEAGRLRFGRNALWFTDKGGRVIFDKLPFRPGFQPKIVNVDNGRKYAFKFDANTRRPLDINLVDIGAL</sequence>
<evidence type="ECO:0000313" key="2">
    <source>
        <dbReference type="Proteomes" id="UP000177870"/>
    </source>
</evidence>
<dbReference type="OrthoDB" id="490959at2"/>
<dbReference type="AlphaFoldDB" id="A0A1D8TXK7"/>
<protein>
    <submittedName>
        <fullName evidence="1">Uncharacterized protein</fullName>
    </submittedName>
</protein>
<evidence type="ECO:0000313" key="1">
    <source>
        <dbReference type="EMBL" id="AOX02285.1"/>
    </source>
</evidence>
<dbReference type="KEGG" id="mpro:BJP34_25105"/>
<dbReference type="RefSeq" id="WP_070394704.1">
    <property type="nucleotide sequence ID" value="NZ_CP017599.1"/>
</dbReference>
<organism evidence="1 2">
    <name type="scientific">Moorena producens PAL-8-15-08-1</name>
    <dbReference type="NCBI Taxonomy" id="1458985"/>
    <lineage>
        <taxon>Bacteria</taxon>
        <taxon>Bacillati</taxon>
        <taxon>Cyanobacteriota</taxon>
        <taxon>Cyanophyceae</taxon>
        <taxon>Coleofasciculales</taxon>
        <taxon>Coleofasciculaceae</taxon>
        <taxon>Moorena</taxon>
    </lineage>
</organism>
<dbReference type="EMBL" id="CP017599">
    <property type="protein sequence ID" value="AOX02285.1"/>
    <property type="molecule type" value="Genomic_DNA"/>
</dbReference>
<name>A0A1D8TXK7_9CYAN</name>
<proteinExistence type="predicted"/>